<organism evidence="7 8">
    <name type="scientific">Patiria miniata</name>
    <name type="common">Bat star</name>
    <name type="synonym">Asterina miniata</name>
    <dbReference type="NCBI Taxonomy" id="46514"/>
    <lineage>
        <taxon>Eukaryota</taxon>
        <taxon>Metazoa</taxon>
        <taxon>Echinodermata</taxon>
        <taxon>Eleutherozoa</taxon>
        <taxon>Asterozoa</taxon>
        <taxon>Asteroidea</taxon>
        <taxon>Valvatacea</taxon>
        <taxon>Valvatida</taxon>
        <taxon>Asterinidae</taxon>
        <taxon>Patiria</taxon>
    </lineage>
</organism>
<dbReference type="GO" id="GO:0005634">
    <property type="term" value="C:nucleus"/>
    <property type="evidence" value="ECO:0007669"/>
    <property type="project" value="UniProtKB-SubCell"/>
</dbReference>
<dbReference type="GO" id="GO:0000124">
    <property type="term" value="C:SAGA complex"/>
    <property type="evidence" value="ECO:0007669"/>
    <property type="project" value="InterPro"/>
</dbReference>
<dbReference type="GO" id="GO:0003713">
    <property type="term" value="F:transcription coactivator activity"/>
    <property type="evidence" value="ECO:0007669"/>
    <property type="project" value="TreeGrafter"/>
</dbReference>
<dbReference type="AlphaFoldDB" id="A0A914A3J1"/>
<dbReference type="OrthoDB" id="6021257at2759"/>
<dbReference type="EnsemblMetazoa" id="XM_038202475.1">
    <property type="protein sequence ID" value="XP_038058403.1"/>
    <property type="gene ID" value="LOC119729749"/>
</dbReference>
<dbReference type="Proteomes" id="UP000887568">
    <property type="component" value="Unplaced"/>
</dbReference>
<evidence type="ECO:0000259" key="6">
    <source>
        <dbReference type="SMART" id="SM00576"/>
    </source>
</evidence>
<dbReference type="PANTHER" id="PTHR28598">
    <property type="entry name" value="STAGA COMPLEX 65 SUBUNIT GAMMA"/>
    <property type="match status" value="1"/>
</dbReference>
<dbReference type="RefSeq" id="XP_038058403.1">
    <property type="nucleotide sequence ID" value="XM_038202475.1"/>
</dbReference>
<evidence type="ECO:0000313" key="7">
    <source>
        <dbReference type="EnsemblMetazoa" id="XP_038058403.1"/>
    </source>
</evidence>
<dbReference type="GeneID" id="119729749"/>
<keyword evidence="8" id="KW-1185">Reference proteome</keyword>
<feature type="region of interest" description="Disordered" evidence="5">
    <location>
        <begin position="378"/>
        <end position="446"/>
    </location>
</feature>
<evidence type="ECO:0000256" key="4">
    <source>
        <dbReference type="ARBA" id="ARBA00023242"/>
    </source>
</evidence>
<evidence type="ECO:0000256" key="3">
    <source>
        <dbReference type="ARBA" id="ARBA00023163"/>
    </source>
</evidence>
<dbReference type="Gene3D" id="1.10.20.10">
    <property type="entry name" value="Histone, subunit A"/>
    <property type="match status" value="1"/>
</dbReference>
<dbReference type="OMA" id="ERIVGYN"/>
<reference evidence="7" key="1">
    <citation type="submission" date="2022-11" db="UniProtKB">
        <authorList>
            <consortium name="EnsemblMetazoa"/>
        </authorList>
    </citation>
    <scope>IDENTIFICATION</scope>
</reference>
<protein>
    <recommendedName>
        <fullName evidence="6">Bromodomain associated domain-containing protein</fullName>
    </recommendedName>
</protein>
<keyword evidence="4" id="KW-0539">Nucleus</keyword>
<keyword evidence="3" id="KW-0804">Transcription</keyword>
<accession>A0A914A3J1</accession>
<comment type="subcellular location">
    <subcellularLocation>
        <location evidence="1">Nucleus</location>
    </subcellularLocation>
</comment>
<dbReference type="InterPro" id="IPR039460">
    <property type="entry name" value="SUPT7L/Spt7"/>
</dbReference>
<evidence type="ECO:0000256" key="1">
    <source>
        <dbReference type="ARBA" id="ARBA00004123"/>
    </source>
</evidence>
<dbReference type="GO" id="GO:0046982">
    <property type="term" value="F:protein heterodimerization activity"/>
    <property type="evidence" value="ECO:0007669"/>
    <property type="project" value="InterPro"/>
</dbReference>
<sequence>MELPTTVIKRNCDGKLTNFGTLGEVSSSSNTNKAVHHWGEFVHMQCPTKSMHMVDMDLGTLTPKSLELEGPHLHQPTAHHDTLPHKSLPAELCRPDAISIHTIQLMKHNRRIRTIIAASQQLQTESNVHKGEDRGARPRLQSLPATPLMLVPTKRTWASSSDNMGQLEQHDEICKPTILNTSVQNEMFTSRKLSRRAVATICAHAGYEMSQESATETLTDVLHEYLTKVCKLLRGAVDKEALTSCTGFQDVLSQVLQEIGIGDTETLFKFWKAGIKDYHAFIQKRNSQLREQYDKLRNPGDAIVSSDSKSPRFKEEPFIDIQFPDNEQDSEIISDVPEQPNQPLNLHSLNAMELEDQSRATSGMTEEGNHWYPSAYIKTEPGTEAGSREGDGQAKELQEHSNDEAEEVIGPSHSSTSPVVDVDVTSPQAHTGHEMTLMNPRKKRKK</sequence>
<dbReference type="InterPro" id="IPR006565">
    <property type="entry name" value="BTP"/>
</dbReference>
<dbReference type="Pfam" id="PF07524">
    <property type="entry name" value="Bromo_TP"/>
    <property type="match status" value="1"/>
</dbReference>
<evidence type="ECO:0000256" key="5">
    <source>
        <dbReference type="SAM" id="MobiDB-lite"/>
    </source>
</evidence>
<proteinExistence type="predicted"/>
<evidence type="ECO:0000256" key="2">
    <source>
        <dbReference type="ARBA" id="ARBA00023015"/>
    </source>
</evidence>
<dbReference type="CDD" id="cd06847">
    <property type="entry name" value="HFD_SUPT7L"/>
    <property type="match status" value="1"/>
</dbReference>
<feature type="compositionally biased region" description="Low complexity" evidence="5">
    <location>
        <begin position="414"/>
        <end position="427"/>
    </location>
</feature>
<dbReference type="PANTHER" id="PTHR28598:SF1">
    <property type="entry name" value="STAGA COMPLEX 65 SUBUNIT GAMMA"/>
    <property type="match status" value="1"/>
</dbReference>
<dbReference type="SMART" id="SM00576">
    <property type="entry name" value="BTP"/>
    <property type="match status" value="1"/>
</dbReference>
<keyword evidence="2" id="KW-0805">Transcription regulation</keyword>
<name>A0A914A3J1_PATMI</name>
<dbReference type="InterPro" id="IPR009072">
    <property type="entry name" value="Histone-fold"/>
</dbReference>
<evidence type="ECO:0000313" key="8">
    <source>
        <dbReference type="Proteomes" id="UP000887568"/>
    </source>
</evidence>
<feature type="domain" description="Bromodomain associated" evidence="6">
    <location>
        <begin position="187"/>
        <end position="266"/>
    </location>
</feature>
<feature type="compositionally biased region" description="Basic and acidic residues" evidence="5">
    <location>
        <begin position="386"/>
        <end position="403"/>
    </location>
</feature>